<dbReference type="PANTHER" id="PTHR43198:SF2">
    <property type="entry name" value="SI:CH1073-67J19.1-RELATED"/>
    <property type="match status" value="1"/>
</dbReference>
<accession>R7ZM32</accession>
<dbReference type="RefSeq" id="WP_010856416.1">
    <property type="nucleotide sequence ID" value="NZ_AQHR01000110.1"/>
</dbReference>
<dbReference type="AlphaFoldDB" id="R7ZM32"/>
<dbReference type="GO" id="GO:0009229">
    <property type="term" value="P:thiamine diphosphate biosynthetic process"/>
    <property type="evidence" value="ECO:0007669"/>
    <property type="project" value="UniProtKB-UniPathway"/>
</dbReference>
<dbReference type="GO" id="GO:0050334">
    <property type="term" value="F:thiaminase activity"/>
    <property type="evidence" value="ECO:0007669"/>
    <property type="project" value="UniProtKB-EC"/>
</dbReference>
<keyword evidence="1" id="KW-0784">Thiamine biosynthesis</keyword>
<protein>
    <recommendedName>
        <fullName evidence="1">Aminopyrimidine aminohydrolase</fullName>
        <ecNumber evidence="1">3.5.99.2</ecNumber>
    </recommendedName>
</protein>
<dbReference type="OrthoDB" id="34166at2"/>
<dbReference type="STRING" id="1232681.ADIS_4303"/>
<dbReference type="Proteomes" id="UP000013909">
    <property type="component" value="Unassembled WGS sequence"/>
</dbReference>
<proteinExistence type="inferred from homology"/>
<comment type="similarity">
    <text evidence="1">Belongs to the TenA family.</text>
</comment>
<dbReference type="PANTHER" id="PTHR43198">
    <property type="entry name" value="BIFUNCTIONAL TH2 PROTEIN"/>
    <property type="match status" value="1"/>
</dbReference>
<feature type="domain" description="Thiaminase-2/PQQC" evidence="2">
    <location>
        <begin position="8"/>
        <end position="213"/>
    </location>
</feature>
<dbReference type="GO" id="GO:0009228">
    <property type="term" value="P:thiamine biosynthetic process"/>
    <property type="evidence" value="ECO:0007669"/>
    <property type="project" value="UniProtKB-KW"/>
</dbReference>
<dbReference type="EMBL" id="AQHR01000110">
    <property type="protein sequence ID" value="EON75132.1"/>
    <property type="molecule type" value="Genomic_DNA"/>
</dbReference>
<dbReference type="InterPro" id="IPR027574">
    <property type="entry name" value="Thiaminase_II"/>
</dbReference>
<dbReference type="UniPathway" id="UPA00060"/>
<comment type="catalytic activity">
    <reaction evidence="1">
        <text>4-amino-5-aminomethyl-2-methylpyrimidine + H2O = 4-amino-5-hydroxymethyl-2-methylpyrimidine + NH4(+)</text>
        <dbReference type="Rhea" id="RHEA:31799"/>
        <dbReference type="ChEBI" id="CHEBI:15377"/>
        <dbReference type="ChEBI" id="CHEBI:16892"/>
        <dbReference type="ChEBI" id="CHEBI:28938"/>
        <dbReference type="ChEBI" id="CHEBI:63416"/>
        <dbReference type="EC" id="3.5.99.2"/>
    </reaction>
</comment>
<keyword evidence="4" id="KW-1185">Reference proteome</keyword>
<comment type="caution">
    <text evidence="3">The sequence shown here is derived from an EMBL/GenBank/DDBJ whole genome shotgun (WGS) entry which is preliminary data.</text>
</comment>
<evidence type="ECO:0000313" key="3">
    <source>
        <dbReference type="EMBL" id="EON75132.1"/>
    </source>
</evidence>
<dbReference type="EC" id="3.5.99.2" evidence="1"/>
<name>R7ZM32_9BACT</name>
<gene>
    <name evidence="3" type="ORF">ADIS_4303</name>
</gene>
<evidence type="ECO:0000256" key="1">
    <source>
        <dbReference type="RuleBase" id="RU363093"/>
    </source>
</evidence>
<evidence type="ECO:0000313" key="4">
    <source>
        <dbReference type="Proteomes" id="UP000013909"/>
    </source>
</evidence>
<comment type="function">
    <text evidence="1">Catalyzes an amino-pyrimidine hydrolysis reaction at the C5' of the pyrimidine moiety of thiamine compounds, a reaction that is part of a thiamine salvage pathway.</text>
</comment>
<evidence type="ECO:0000259" key="2">
    <source>
        <dbReference type="Pfam" id="PF03070"/>
    </source>
</evidence>
<dbReference type="PATRIC" id="fig|1288963.3.peg.4288"/>
<keyword evidence="1 3" id="KW-0378">Hydrolase</keyword>
<sequence>MNWTTKVWEEARPLYDKIIAMPFNQELMHGTLPLQKFTFYMAQDALYLKDFGRALAIIGGRLTDSDHMLAFSEFATGAIVVERALHTGYFKLFGVNEQAVTPSPTCLLYTHFLLTKAAVANVEEAVAAVLPCFWIYQKVGEHIYAQQRADRENPYKEWIDTYAGEAFSKSVNRALAIADKLAEHADLKTEQAMTEAFITATRLEWMFWDAAYRQESWPI</sequence>
<dbReference type="InterPro" id="IPR050967">
    <property type="entry name" value="Thiamine_Salvage_TenA"/>
</dbReference>
<organism evidence="3 4">
    <name type="scientific">Lunatimonas lonarensis</name>
    <dbReference type="NCBI Taxonomy" id="1232681"/>
    <lineage>
        <taxon>Bacteria</taxon>
        <taxon>Pseudomonadati</taxon>
        <taxon>Bacteroidota</taxon>
        <taxon>Cytophagia</taxon>
        <taxon>Cytophagales</taxon>
        <taxon>Cyclobacteriaceae</taxon>
    </lineage>
</organism>
<dbReference type="Pfam" id="PF03070">
    <property type="entry name" value="TENA_THI-4"/>
    <property type="match status" value="1"/>
</dbReference>
<comment type="catalytic activity">
    <reaction evidence="1">
        <text>thiamine + H2O = 5-(2-hydroxyethyl)-4-methylthiazole + 4-amino-5-hydroxymethyl-2-methylpyrimidine + H(+)</text>
        <dbReference type="Rhea" id="RHEA:17509"/>
        <dbReference type="ChEBI" id="CHEBI:15377"/>
        <dbReference type="ChEBI" id="CHEBI:15378"/>
        <dbReference type="ChEBI" id="CHEBI:16892"/>
        <dbReference type="ChEBI" id="CHEBI:17957"/>
        <dbReference type="ChEBI" id="CHEBI:18385"/>
        <dbReference type="EC" id="3.5.99.2"/>
    </reaction>
</comment>
<comment type="pathway">
    <text evidence="1">Cofactor biosynthesis; thiamine diphosphate biosynthesis.</text>
</comment>
<reference evidence="3 4" key="1">
    <citation type="submission" date="2013-02" db="EMBL/GenBank/DDBJ databases">
        <title>A novel strain isolated from Lonar lake, Maharashtra, India.</title>
        <authorList>
            <person name="Singh A."/>
        </authorList>
    </citation>
    <scope>NUCLEOTIDE SEQUENCE [LARGE SCALE GENOMIC DNA]</scope>
    <source>
        <strain evidence="3 4">AK24</strain>
    </source>
</reference>
<dbReference type="NCBIfam" id="TIGR04306">
    <property type="entry name" value="salvage_TenA"/>
    <property type="match status" value="1"/>
</dbReference>
<dbReference type="Gene3D" id="1.20.910.10">
    <property type="entry name" value="Heme oxygenase-like"/>
    <property type="match status" value="1"/>
</dbReference>
<dbReference type="InterPro" id="IPR016084">
    <property type="entry name" value="Haem_Oase-like_multi-hlx"/>
</dbReference>
<dbReference type="GO" id="GO:0005829">
    <property type="term" value="C:cytosol"/>
    <property type="evidence" value="ECO:0007669"/>
    <property type="project" value="TreeGrafter"/>
</dbReference>
<dbReference type="SUPFAM" id="SSF48613">
    <property type="entry name" value="Heme oxygenase-like"/>
    <property type="match status" value="1"/>
</dbReference>
<dbReference type="CDD" id="cd19365">
    <property type="entry name" value="TenA_C-like"/>
    <property type="match status" value="1"/>
</dbReference>
<dbReference type="InterPro" id="IPR004305">
    <property type="entry name" value="Thiaminase-2/PQQC"/>
</dbReference>